<evidence type="ECO:0000256" key="13">
    <source>
        <dbReference type="ARBA" id="ARBA00022741"/>
    </source>
</evidence>
<dbReference type="GO" id="GO:0042593">
    <property type="term" value="P:glucose homeostasis"/>
    <property type="evidence" value="ECO:0007669"/>
    <property type="project" value="InterPro"/>
</dbReference>
<dbReference type="InParanoid" id="A0A6P8IE55"/>
<evidence type="ECO:0000259" key="27">
    <source>
        <dbReference type="PROSITE" id="PS50011"/>
    </source>
</evidence>
<keyword evidence="11" id="KW-0053">Apoptosis</keyword>
<comment type="catalytic activity">
    <reaction evidence="21">
        <text>L-threonyl-[protein] + ATP = O-phospho-L-threonyl-[protein] + ADP + H(+)</text>
        <dbReference type="Rhea" id="RHEA:46608"/>
        <dbReference type="Rhea" id="RHEA-COMP:11060"/>
        <dbReference type="Rhea" id="RHEA-COMP:11605"/>
        <dbReference type="ChEBI" id="CHEBI:15378"/>
        <dbReference type="ChEBI" id="CHEBI:30013"/>
        <dbReference type="ChEBI" id="CHEBI:30616"/>
        <dbReference type="ChEBI" id="CHEBI:61977"/>
        <dbReference type="ChEBI" id="CHEBI:456216"/>
        <dbReference type="EC" id="2.7.11.1"/>
    </reaction>
</comment>
<evidence type="ECO:0000256" key="20">
    <source>
        <dbReference type="ARBA" id="ARBA00023306"/>
    </source>
</evidence>
<dbReference type="InterPro" id="IPR017441">
    <property type="entry name" value="Protein_kinase_ATP_BS"/>
</dbReference>
<comment type="cofactor">
    <cofactor evidence="1">
        <name>Mn(2+)</name>
        <dbReference type="ChEBI" id="CHEBI:29035"/>
    </cofactor>
</comment>
<organism evidence="28 29">
    <name type="scientific">Actinia tenebrosa</name>
    <name type="common">Australian red waratah sea anemone</name>
    <dbReference type="NCBI Taxonomy" id="6105"/>
    <lineage>
        <taxon>Eukaryota</taxon>
        <taxon>Metazoa</taxon>
        <taxon>Cnidaria</taxon>
        <taxon>Anthozoa</taxon>
        <taxon>Hexacorallia</taxon>
        <taxon>Actiniaria</taxon>
        <taxon>Actiniidae</taxon>
        <taxon>Actinia</taxon>
    </lineage>
</organism>
<feature type="region of interest" description="Disordered" evidence="26">
    <location>
        <begin position="370"/>
        <end position="416"/>
    </location>
</feature>
<dbReference type="InterPro" id="IPR000719">
    <property type="entry name" value="Prot_kinase_dom"/>
</dbReference>
<keyword evidence="15" id="KW-0418">Kinase</keyword>
<keyword evidence="14" id="KW-0227">DNA damage</keyword>
<dbReference type="InterPro" id="IPR039154">
    <property type="entry name" value="LKB1_c"/>
</dbReference>
<keyword evidence="9" id="KW-0597">Phosphoprotein</keyword>
<dbReference type="SMART" id="SM00220">
    <property type="entry name" value="S_TKc"/>
    <property type="match status" value="1"/>
</dbReference>
<comment type="cofactor">
    <cofactor evidence="2">
        <name>Mg(2+)</name>
        <dbReference type="ChEBI" id="CHEBI:18420"/>
    </cofactor>
</comment>
<evidence type="ECO:0000256" key="25">
    <source>
        <dbReference type="RuleBase" id="RU000304"/>
    </source>
</evidence>
<dbReference type="GO" id="GO:0001558">
    <property type="term" value="P:regulation of cell growth"/>
    <property type="evidence" value="ECO:0007669"/>
    <property type="project" value="InterPro"/>
</dbReference>
<keyword evidence="20" id="KW-0131">Cell cycle</keyword>
<dbReference type="PANTHER" id="PTHR24346">
    <property type="entry name" value="MAP/MICROTUBULE AFFINITY-REGULATING KINASE"/>
    <property type="match status" value="1"/>
</dbReference>
<dbReference type="GO" id="GO:0030295">
    <property type="term" value="F:protein kinase activator activity"/>
    <property type="evidence" value="ECO:0007669"/>
    <property type="project" value="InterPro"/>
</dbReference>
<comment type="similarity">
    <text evidence="5">Belongs to the protein kinase superfamily. CAMK Ser/Thr protein kinase family. LKB1 subfamily.</text>
</comment>
<evidence type="ECO:0000256" key="7">
    <source>
        <dbReference type="ARBA" id="ARBA00022490"/>
    </source>
</evidence>
<feature type="binding site" evidence="24">
    <location>
        <position position="99"/>
    </location>
    <ligand>
        <name>ATP</name>
        <dbReference type="ChEBI" id="CHEBI:30616"/>
    </ligand>
</feature>
<dbReference type="GO" id="GO:0006915">
    <property type="term" value="P:apoptotic process"/>
    <property type="evidence" value="ECO:0007669"/>
    <property type="project" value="UniProtKB-KW"/>
</dbReference>
<keyword evidence="19" id="KW-0539">Nucleus</keyword>
<dbReference type="GO" id="GO:0006974">
    <property type="term" value="P:DNA damage response"/>
    <property type="evidence" value="ECO:0007669"/>
    <property type="project" value="UniProtKB-KW"/>
</dbReference>
<evidence type="ECO:0000256" key="10">
    <source>
        <dbReference type="ARBA" id="ARBA00022679"/>
    </source>
</evidence>
<dbReference type="Pfam" id="PF00069">
    <property type="entry name" value="Pkinase"/>
    <property type="match status" value="1"/>
</dbReference>
<dbReference type="RefSeq" id="XP_031564887.1">
    <property type="nucleotide sequence ID" value="XM_031709027.1"/>
</dbReference>
<feature type="domain" description="Protein kinase" evidence="27">
    <location>
        <begin position="70"/>
        <end position="330"/>
    </location>
</feature>
<evidence type="ECO:0000256" key="22">
    <source>
        <dbReference type="ARBA" id="ARBA00048679"/>
    </source>
</evidence>
<evidence type="ECO:0000256" key="15">
    <source>
        <dbReference type="ARBA" id="ARBA00022777"/>
    </source>
</evidence>
<dbReference type="AlphaFoldDB" id="A0A6P8IE55"/>
<dbReference type="SUPFAM" id="SSF56112">
    <property type="entry name" value="Protein kinase-like (PK-like)"/>
    <property type="match status" value="1"/>
</dbReference>
<evidence type="ECO:0000256" key="16">
    <source>
        <dbReference type="ARBA" id="ARBA00022840"/>
    </source>
</evidence>
<dbReference type="Proteomes" id="UP000515163">
    <property type="component" value="Unplaced"/>
</dbReference>
<dbReference type="EC" id="2.7.11.1" evidence="6"/>
<evidence type="ECO:0000313" key="29">
    <source>
        <dbReference type="RefSeq" id="XP_031564887.1"/>
    </source>
</evidence>
<evidence type="ECO:0000256" key="12">
    <source>
        <dbReference type="ARBA" id="ARBA00022723"/>
    </source>
</evidence>
<evidence type="ECO:0000256" key="1">
    <source>
        <dbReference type="ARBA" id="ARBA00001936"/>
    </source>
</evidence>
<dbReference type="GO" id="GO:0005634">
    <property type="term" value="C:nucleus"/>
    <property type="evidence" value="ECO:0007669"/>
    <property type="project" value="UniProtKB-SubCell"/>
</dbReference>
<evidence type="ECO:0000256" key="23">
    <source>
        <dbReference type="ARBA" id="ARBA00068788"/>
    </source>
</evidence>
<keyword evidence="8 25" id="KW-0723">Serine/threonine-protein kinase</keyword>
<dbReference type="PROSITE" id="PS00107">
    <property type="entry name" value="PROTEIN_KINASE_ATP"/>
    <property type="match status" value="1"/>
</dbReference>
<dbReference type="GO" id="GO:0030010">
    <property type="term" value="P:establishment of cell polarity"/>
    <property type="evidence" value="ECO:0007669"/>
    <property type="project" value="InterPro"/>
</dbReference>
<evidence type="ECO:0000256" key="19">
    <source>
        <dbReference type="ARBA" id="ARBA00023242"/>
    </source>
</evidence>
<evidence type="ECO:0000256" key="2">
    <source>
        <dbReference type="ARBA" id="ARBA00001946"/>
    </source>
</evidence>
<keyword evidence="7" id="KW-0963">Cytoplasm</keyword>
<dbReference type="PROSITE" id="PS00108">
    <property type="entry name" value="PROTEIN_KINASE_ST"/>
    <property type="match status" value="1"/>
</dbReference>
<keyword evidence="13 24" id="KW-0547">Nucleotide-binding</keyword>
<evidence type="ECO:0000256" key="8">
    <source>
        <dbReference type="ARBA" id="ARBA00022527"/>
    </source>
</evidence>
<dbReference type="InterPro" id="IPR008271">
    <property type="entry name" value="Ser/Thr_kinase_AS"/>
</dbReference>
<accession>A0A6P8IE55</accession>
<comment type="catalytic activity">
    <reaction evidence="22">
        <text>L-seryl-[protein] + ATP = O-phospho-L-seryl-[protein] + ADP + H(+)</text>
        <dbReference type="Rhea" id="RHEA:17989"/>
        <dbReference type="Rhea" id="RHEA-COMP:9863"/>
        <dbReference type="Rhea" id="RHEA-COMP:11604"/>
        <dbReference type="ChEBI" id="CHEBI:15378"/>
        <dbReference type="ChEBI" id="CHEBI:29999"/>
        <dbReference type="ChEBI" id="CHEBI:30616"/>
        <dbReference type="ChEBI" id="CHEBI:83421"/>
        <dbReference type="ChEBI" id="CHEBI:456216"/>
        <dbReference type="EC" id="2.7.11.1"/>
    </reaction>
</comment>
<reference evidence="29" key="1">
    <citation type="submission" date="2025-08" db="UniProtKB">
        <authorList>
            <consortium name="RefSeq"/>
        </authorList>
    </citation>
    <scope>IDENTIFICATION</scope>
    <source>
        <tissue evidence="29">Tentacle</tissue>
    </source>
</reference>
<dbReference type="GO" id="GO:0005524">
    <property type="term" value="F:ATP binding"/>
    <property type="evidence" value="ECO:0007669"/>
    <property type="project" value="UniProtKB-UniRule"/>
</dbReference>
<evidence type="ECO:0000256" key="5">
    <source>
        <dbReference type="ARBA" id="ARBA00009985"/>
    </source>
</evidence>
<proteinExistence type="inferred from homology"/>
<evidence type="ECO:0000256" key="6">
    <source>
        <dbReference type="ARBA" id="ARBA00012513"/>
    </source>
</evidence>
<dbReference type="GeneID" id="116300209"/>
<keyword evidence="17" id="KW-0460">Magnesium</keyword>
<evidence type="ECO:0000256" key="3">
    <source>
        <dbReference type="ARBA" id="ARBA00004123"/>
    </source>
</evidence>
<dbReference type="GO" id="GO:0035556">
    <property type="term" value="P:intracellular signal transduction"/>
    <property type="evidence" value="ECO:0007669"/>
    <property type="project" value="TreeGrafter"/>
</dbReference>
<evidence type="ECO:0000256" key="14">
    <source>
        <dbReference type="ARBA" id="ARBA00022763"/>
    </source>
</evidence>
<dbReference type="OrthoDB" id="5977244at2759"/>
<dbReference type="PROSITE" id="PS50011">
    <property type="entry name" value="PROTEIN_KINASE_DOM"/>
    <property type="match status" value="1"/>
</dbReference>
<sequence>MVDNMVGGSRTPPKFIMGASVEEIVHENDVDHQLQHPWLDDDPTILFHRIDSDQIIYSPKAKRAKKIGKYLMGDVLGEGAYGKVKEMLDCENLRRCAVKILTRRRLRRIPNGELNVKREIQLLKRLHHKNVIQLYDVIYNEEKQKIYMIMEYCVGELQEMLESVDDHKFPIPQAHGYFHQLITGLEYLHSQGIVHKDIKPSNLLLTTDRTLKISDFGVAERLDTFTAHDTCRTSQGSPAFQPPEIANGVETFSGFKVDIWASGVTLYNITTGAYPFEGDNIYKLFESIGKGEFSIPDSVDDLLADLLRGMLNSNPNKRFTIQQIRHHRWFRKNHPKIEPFVPIPPLNDNELRSMSVVPYLEDLHSEDNHLDIPNQEYNDEGLAFSQGSSLDDLKSSSSNKKRPKLKKPSIGSCKTQ</sequence>
<comment type="subcellular location">
    <subcellularLocation>
        <location evidence="4">Cytoplasm</location>
    </subcellularLocation>
    <subcellularLocation>
        <location evidence="3">Nucleus</location>
    </subcellularLocation>
</comment>
<dbReference type="FunCoup" id="A0A6P8IE55">
    <property type="interactions" value="1934"/>
</dbReference>
<dbReference type="InterPro" id="IPR011009">
    <property type="entry name" value="Kinase-like_dom_sf"/>
</dbReference>
<keyword evidence="16 24" id="KW-0067">ATP-binding</keyword>
<keyword evidence="28" id="KW-1185">Reference proteome</keyword>
<dbReference type="GO" id="GO:0005737">
    <property type="term" value="C:cytoplasm"/>
    <property type="evidence" value="ECO:0007669"/>
    <property type="project" value="UniProtKB-SubCell"/>
</dbReference>
<dbReference type="PANTHER" id="PTHR24346:SF94">
    <property type="entry name" value="NON-SPECIFIC SERINE_THREONINE PROTEIN KINASE"/>
    <property type="match status" value="1"/>
</dbReference>
<evidence type="ECO:0000313" key="28">
    <source>
        <dbReference type="Proteomes" id="UP000515163"/>
    </source>
</evidence>
<evidence type="ECO:0000256" key="21">
    <source>
        <dbReference type="ARBA" id="ARBA00047899"/>
    </source>
</evidence>
<protein>
    <recommendedName>
        <fullName evidence="23">Serine/threonine-protein kinase STK11</fullName>
        <ecNumber evidence="6">2.7.11.1</ecNumber>
    </recommendedName>
</protein>
<dbReference type="FunFam" id="1.10.510.10:FF:000245">
    <property type="entry name" value="serine/threonine-protein kinase STK11"/>
    <property type="match status" value="1"/>
</dbReference>
<dbReference type="GO" id="GO:0046872">
    <property type="term" value="F:metal ion binding"/>
    <property type="evidence" value="ECO:0007669"/>
    <property type="project" value="UniProtKB-KW"/>
</dbReference>
<gene>
    <name evidence="29" type="primary">LOC116300209</name>
</gene>
<evidence type="ECO:0000256" key="9">
    <source>
        <dbReference type="ARBA" id="ARBA00022553"/>
    </source>
</evidence>
<evidence type="ECO:0000256" key="18">
    <source>
        <dbReference type="ARBA" id="ARBA00023211"/>
    </source>
</evidence>
<keyword evidence="18" id="KW-0464">Manganese</keyword>
<evidence type="ECO:0000256" key="11">
    <source>
        <dbReference type="ARBA" id="ARBA00022703"/>
    </source>
</evidence>
<dbReference type="GO" id="GO:0004674">
    <property type="term" value="F:protein serine/threonine kinase activity"/>
    <property type="evidence" value="ECO:0007669"/>
    <property type="project" value="UniProtKB-KW"/>
</dbReference>
<dbReference type="Gene3D" id="3.30.200.20">
    <property type="entry name" value="Phosphorylase Kinase, domain 1"/>
    <property type="match status" value="1"/>
</dbReference>
<dbReference type="KEGG" id="aten:116300209"/>
<dbReference type="Gene3D" id="1.10.510.10">
    <property type="entry name" value="Transferase(Phosphotransferase) domain 1"/>
    <property type="match status" value="1"/>
</dbReference>
<evidence type="ECO:0000256" key="17">
    <source>
        <dbReference type="ARBA" id="ARBA00022842"/>
    </source>
</evidence>
<keyword evidence="10" id="KW-0808">Transferase</keyword>
<dbReference type="CDD" id="cd14119">
    <property type="entry name" value="STKc_LKB1"/>
    <property type="match status" value="1"/>
</dbReference>
<evidence type="ECO:0000256" key="26">
    <source>
        <dbReference type="SAM" id="MobiDB-lite"/>
    </source>
</evidence>
<dbReference type="FunFam" id="3.30.200.20:FF:000235">
    <property type="entry name" value="serine/threonine-protein kinase STK11"/>
    <property type="match status" value="1"/>
</dbReference>
<evidence type="ECO:0000256" key="24">
    <source>
        <dbReference type="PROSITE-ProRule" id="PRU10141"/>
    </source>
</evidence>
<evidence type="ECO:0000256" key="4">
    <source>
        <dbReference type="ARBA" id="ARBA00004496"/>
    </source>
</evidence>
<keyword evidence="12" id="KW-0479">Metal-binding</keyword>
<name>A0A6P8IE55_ACTTE</name>